<evidence type="ECO:0000256" key="1">
    <source>
        <dbReference type="SAM" id="Coils"/>
    </source>
</evidence>
<dbReference type="Gene3D" id="1.10.287.1490">
    <property type="match status" value="1"/>
</dbReference>
<dbReference type="Pfam" id="PF17479">
    <property type="entry name" value="DUF3048_C"/>
    <property type="match status" value="1"/>
</dbReference>
<proteinExistence type="predicted"/>
<protein>
    <recommendedName>
        <fullName evidence="5">DUF3048 domain-containing protein</fullName>
    </recommendedName>
</protein>
<dbReference type="AlphaFoldDB" id="A0A381QR93"/>
<evidence type="ECO:0000313" key="4">
    <source>
        <dbReference type="EMBL" id="SUZ81484.1"/>
    </source>
</evidence>
<dbReference type="Pfam" id="PF11258">
    <property type="entry name" value="DUF3048"/>
    <property type="match status" value="1"/>
</dbReference>
<dbReference type="InterPro" id="IPR035328">
    <property type="entry name" value="DUF3048_C"/>
</dbReference>
<dbReference type="SUPFAM" id="SSF57997">
    <property type="entry name" value="Tropomyosin"/>
    <property type="match status" value="1"/>
</dbReference>
<name>A0A381QR93_9ZZZZ</name>
<dbReference type="EMBL" id="UINC01001470">
    <property type="protein sequence ID" value="SUZ81484.1"/>
    <property type="molecule type" value="Genomic_DNA"/>
</dbReference>
<evidence type="ECO:0000259" key="2">
    <source>
        <dbReference type="Pfam" id="PF11258"/>
    </source>
</evidence>
<dbReference type="Gene3D" id="3.50.90.10">
    <property type="entry name" value="YerB-like"/>
    <property type="match status" value="1"/>
</dbReference>
<reference evidence="4" key="1">
    <citation type="submission" date="2018-05" db="EMBL/GenBank/DDBJ databases">
        <authorList>
            <person name="Lanie J.A."/>
            <person name="Ng W.-L."/>
            <person name="Kazmierczak K.M."/>
            <person name="Andrzejewski T.M."/>
            <person name="Davidsen T.M."/>
            <person name="Wayne K.J."/>
            <person name="Tettelin H."/>
            <person name="Glass J.I."/>
            <person name="Rusch D."/>
            <person name="Podicherti R."/>
            <person name="Tsui H.-C.T."/>
            <person name="Winkler M.E."/>
        </authorList>
    </citation>
    <scope>NUCLEOTIDE SEQUENCE</scope>
</reference>
<organism evidence="4">
    <name type="scientific">marine metagenome</name>
    <dbReference type="NCBI Taxonomy" id="408172"/>
    <lineage>
        <taxon>unclassified sequences</taxon>
        <taxon>metagenomes</taxon>
        <taxon>ecological metagenomes</taxon>
    </lineage>
</organism>
<feature type="domain" description="DUF3048" evidence="2">
    <location>
        <begin position="302"/>
        <end position="435"/>
    </location>
</feature>
<feature type="non-terminal residue" evidence="4">
    <location>
        <position position="1"/>
    </location>
</feature>
<gene>
    <name evidence="4" type="ORF">METZ01_LOCUS34338</name>
</gene>
<dbReference type="SUPFAM" id="SSF159774">
    <property type="entry name" value="YerB-like"/>
    <property type="match status" value="1"/>
</dbReference>
<keyword evidence="1" id="KW-0175">Coiled coil</keyword>
<evidence type="ECO:0008006" key="5">
    <source>
        <dbReference type="Google" id="ProtNLM"/>
    </source>
</evidence>
<accession>A0A381QR93</accession>
<feature type="coiled-coil region" evidence="1">
    <location>
        <begin position="36"/>
        <end position="112"/>
    </location>
</feature>
<feature type="domain" description="DUF3048" evidence="3">
    <location>
        <begin position="475"/>
        <end position="572"/>
    </location>
</feature>
<dbReference type="InterPro" id="IPR021416">
    <property type="entry name" value="DUF3048_N"/>
</dbReference>
<sequence>VHSHPSRRLLVASLGIALGALAAANVAGAGPNDGAIAALQDEIGTEEAEIGTIEQQIGTIEQQIGTIEQQVATIEQQITDLRDLVAEGDQAIMNLEAEVAEAEARIASEAHELKVLLVRVELLADLTIGHYADLEEPTTVRHVMAIDSYVKNDERINAVLTQSVEASGETLDNLRTQMLYEAVIDSATNDLHQRYARLRLDGDRARSLYDLMTSSEERHQIAVDDRDGGIATIPTVEGRIASSEDEIAAARTEIAAAHAEIADEQSKIAAAQAEIADIHESIADVLAEIAWLDSFNVSMAWTGLQGNDPHRPALTVKIDNASAARPQTGINEADVVYEEIVEAGLTRFVAIFQSTSPGTVGPVRSGRTSDPILLEGFDRPLFAYSGANRGTNQAINASPLVDVGYDNAASAYWRSSSRRAPHNLYASTDSLWALHADRTDVPPAPFTFGWEGQPLPDSAIAAEGVTIDFGRLVADYAWDGSGWQRSTNGEAHSDAEGVRVAPTNVVVQFTTYGKSAADFRSPEARTTGSGTAWVFTAGHLMVAEWNRPDPGRPATITIDGEPVLLQPGRTWVALADAARPGNVAWR</sequence>
<feature type="coiled-coil region" evidence="1">
    <location>
        <begin position="240"/>
        <end position="281"/>
    </location>
</feature>
<dbReference type="InterPro" id="IPR023158">
    <property type="entry name" value="YerB-like_sf"/>
</dbReference>
<evidence type="ECO:0000259" key="3">
    <source>
        <dbReference type="Pfam" id="PF17479"/>
    </source>
</evidence>